<sequence length="168" mass="18657">MLKLLLLFLFLLELSGCGYKPSSKYSRNVIGEKISTNVVISAQDPENTVLIKDAVDSAIVEIFHASLVDPRYADTHLDLSISEPRYTAIEYDTNGYVIAYRATILLKIVRRTKDVTKSYTAKGTYDFSIDANAVITDQERFDAIKYSAKKAISSFLAKVSAEGTRTGE</sequence>
<name>A0A7M1BCZ1_9BACT</name>
<accession>A0A7M1BCZ1</accession>
<protein>
    <recommendedName>
        <fullName evidence="3">Lipoprotein</fullName>
    </recommendedName>
</protein>
<proteinExistence type="predicted"/>
<dbReference type="Pfam" id="PF04390">
    <property type="entry name" value="LptE"/>
    <property type="match status" value="1"/>
</dbReference>
<dbReference type="AlphaFoldDB" id="A0A7M1BCZ1"/>
<dbReference type="GO" id="GO:0019867">
    <property type="term" value="C:outer membrane"/>
    <property type="evidence" value="ECO:0007669"/>
    <property type="project" value="InterPro"/>
</dbReference>
<dbReference type="KEGG" id="spal:FM071_02185"/>
<evidence type="ECO:0000313" key="2">
    <source>
        <dbReference type="Proteomes" id="UP000593580"/>
    </source>
</evidence>
<evidence type="ECO:0008006" key="3">
    <source>
        <dbReference type="Google" id="ProtNLM"/>
    </source>
</evidence>
<dbReference type="EMBL" id="CP041406">
    <property type="protein sequence ID" value="QOP46688.1"/>
    <property type="molecule type" value="Genomic_DNA"/>
</dbReference>
<dbReference type="Proteomes" id="UP000593580">
    <property type="component" value="Chromosome"/>
</dbReference>
<reference evidence="1 2" key="1">
    <citation type="submission" date="2019-07" db="EMBL/GenBank/DDBJ databases">
        <title>Sulfurimonas paralvinellae sp. nov., a novel mesophilic, hydrogen- and sulfur-oxidizing chemolithoautotroph within the Epsilonproteo- bacteria isolated from a deep-sea hydrothermal vent polychaete nest, reclassification of Thiomicrospira denitrificans as Sulfurimonas denitrificans comb. nov. and emended description of the genus Sulfurimonas.</title>
        <authorList>
            <person name="Wang S."/>
            <person name="Jiang L."/>
            <person name="Shao Z."/>
        </authorList>
    </citation>
    <scope>NUCLEOTIDE SEQUENCE [LARGE SCALE GENOMIC DNA]</scope>
    <source>
        <strain evidence="1 2">GO25</strain>
    </source>
</reference>
<dbReference type="GO" id="GO:0043165">
    <property type="term" value="P:Gram-negative-bacterium-type cell outer membrane assembly"/>
    <property type="evidence" value="ECO:0007669"/>
    <property type="project" value="InterPro"/>
</dbReference>
<evidence type="ECO:0000313" key="1">
    <source>
        <dbReference type="EMBL" id="QOP46688.1"/>
    </source>
</evidence>
<organism evidence="1 2">
    <name type="scientific">Sulfurimonas paralvinellae</name>
    <dbReference type="NCBI Taxonomy" id="317658"/>
    <lineage>
        <taxon>Bacteria</taxon>
        <taxon>Pseudomonadati</taxon>
        <taxon>Campylobacterota</taxon>
        <taxon>Epsilonproteobacteria</taxon>
        <taxon>Campylobacterales</taxon>
        <taxon>Sulfurimonadaceae</taxon>
        <taxon>Sulfurimonas</taxon>
    </lineage>
</organism>
<dbReference type="InterPro" id="IPR007485">
    <property type="entry name" value="LPS_assembly_LptE"/>
</dbReference>
<keyword evidence="2" id="KW-1185">Reference proteome</keyword>
<gene>
    <name evidence="1" type="ORF">FM071_02185</name>
</gene>